<evidence type="ECO:0000313" key="2">
    <source>
        <dbReference type="Proteomes" id="UP000051952"/>
    </source>
</evidence>
<proteinExistence type="predicted"/>
<protein>
    <submittedName>
        <fullName evidence="1">Transmembrane protein, putative</fullName>
    </submittedName>
</protein>
<dbReference type="Proteomes" id="UP000051952">
    <property type="component" value="Unassembled WGS sequence"/>
</dbReference>
<dbReference type="EMBL" id="CYKH01001795">
    <property type="protein sequence ID" value="CUG90130.1"/>
    <property type="molecule type" value="Genomic_DNA"/>
</dbReference>
<dbReference type="AlphaFoldDB" id="A0A0S4JIZ0"/>
<name>A0A0S4JIZ0_BODSA</name>
<reference evidence="2" key="1">
    <citation type="submission" date="2015-09" db="EMBL/GenBank/DDBJ databases">
        <authorList>
            <consortium name="Pathogen Informatics"/>
        </authorList>
    </citation>
    <scope>NUCLEOTIDE SEQUENCE [LARGE SCALE GENOMIC DNA]</scope>
    <source>
        <strain evidence="2">Lake Konstanz</strain>
    </source>
</reference>
<dbReference type="VEuPathDB" id="TriTrypDB:BSAL_25150"/>
<evidence type="ECO:0000313" key="1">
    <source>
        <dbReference type="EMBL" id="CUG90130.1"/>
    </source>
</evidence>
<keyword evidence="2" id="KW-1185">Reference proteome</keyword>
<keyword evidence="1" id="KW-0812">Transmembrane</keyword>
<organism evidence="1 2">
    <name type="scientific">Bodo saltans</name>
    <name type="common">Flagellated protozoan</name>
    <dbReference type="NCBI Taxonomy" id="75058"/>
    <lineage>
        <taxon>Eukaryota</taxon>
        <taxon>Discoba</taxon>
        <taxon>Euglenozoa</taxon>
        <taxon>Kinetoplastea</taxon>
        <taxon>Metakinetoplastina</taxon>
        <taxon>Eubodonida</taxon>
        <taxon>Bodonidae</taxon>
        <taxon>Bodo</taxon>
    </lineage>
</organism>
<accession>A0A0S4JIZ0</accession>
<sequence length="138" mass="16060">MRRHTFIPLYWMTFPFEARKKEKNGATQAHTHAHTREESFPLSRSRECAGCSAPECKRKQTIFSPLCSHMNTPAVLPTHSWTVVALSLVLSFSSETQQQNTRLCIEKKKERKKRRRILLASFLFLRDTMTHHEATLCT</sequence>
<keyword evidence="1" id="KW-0472">Membrane</keyword>
<gene>
    <name evidence="1" type="ORF">BSAL_25150</name>
</gene>